<evidence type="ECO:0000256" key="14">
    <source>
        <dbReference type="SAM" id="Phobius"/>
    </source>
</evidence>
<dbReference type="InterPro" id="IPR011009">
    <property type="entry name" value="Kinase-like_dom_sf"/>
</dbReference>
<dbReference type="PROSITE" id="PS00108">
    <property type="entry name" value="PROTEIN_KINASE_ST"/>
    <property type="match status" value="1"/>
</dbReference>
<dbReference type="PANTHER" id="PTHR27005">
    <property type="entry name" value="WALL-ASSOCIATED RECEPTOR KINASE-LIKE 21"/>
    <property type="match status" value="1"/>
</dbReference>
<sequence length="936" mass="104141">MGVGVVFYFILHLSWLIPAAAQLYRCNERCGKVLIQYPFGIESDCYYNSWFRVTCNDTANGRKPFISRINLELVDAYLAEENLVVVNNPVTYLNCGNKRTTSASSVSLQGSPFFFPSRFNQFGSVGCGNFAAVFGNNQTNYPISSCLQKSCGDLASTSHGCQAIISENVTSYTASITEVISAAGSKTCASAFIFSGQSLIFRLQRLDYYSYGLNPVLPLYGLQRSDEGLEFPGNISIGTTHVWAALEWNPCDLEVAPCPKRETPDFGCNRSCGTVDIPYPFGTQSGCYMNEWFRVTCNTTTDGSKLYLTSIGLQVISILVSKGTVVVNNSINYSNCLKTDGIRVNFTGTTICANFGTSNVSCSSDQSPYSVNMKEVYPNNSSRRLCGSAFIVDRRYLETIHLYNNGTRNWTLTHVPTTLQWSTPIRGWCDCSEGPGSPNVFSSLVGRYSWTNLGRSYLCVCADDDAFFGYISTDKCQDESRECLEHNRYSYMLCLNTPGNKCSAPSCPQGYQYSGAVCIKKLTEKSKISHYLAIIIGCSTSLGTLFVLLGTWYLYKVLERRKSIKLKQKYFKRNGGLLLQQQVSDNEANVEKIRIFASEELEKATDYFNENRILGRGGQGTVYKGMLTDGSIVAIKKSKLVEGKIFDETKLEQFINEVMILSQINHRNVIKLLGCCLETKVPLLVYEFVPNGTLYHLLHEPNQEFLLTWEMRLRIAIEIANALSYLHSAASIPVYHRDIKSSNILLDDKYKAKVSDFGTSRSVALEQTHVTTRVQGTFGYLDPEYFRSSQFTEKSDVYSFGVVLIELITGQKPISSSQSEEVVRSLANFFLLSMKENSLLDIVDPVVQNGGPEEEFVAVAKLAKRCLNLNGKKRPTMKQVALELEWIRSSEEANANIQQTADEDSDTDDMFEVSGITSCSTTGSVLKDSVTLSLEA</sequence>
<feature type="transmembrane region" description="Helical" evidence="14">
    <location>
        <begin position="531"/>
        <end position="555"/>
    </location>
</feature>
<evidence type="ECO:0000259" key="16">
    <source>
        <dbReference type="PROSITE" id="PS50011"/>
    </source>
</evidence>
<name>A0ABR2F3J4_9ROSI</name>
<keyword evidence="10" id="KW-1015">Disulfide bond</keyword>
<feature type="signal peptide" evidence="15">
    <location>
        <begin position="1"/>
        <end position="21"/>
    </location>
</feature>
<keyword evidence="2" id="KW-0597">Phosphoprotein</keyword>
<dbReference type="InterPro" id="IPR025287">
    <property type="entry name" value="WAK_GUB"/>
</dbReference>
<keyword evidence="3 14" id="KW-0812">Transmembrane</keyword>
<protein>
    <recommendedName>
        <fullName evidence="16">Protein kinase domain-containing protein</fullName>
    </recommendedName>
</protein>
<gene>
    <name evidence="17" type="ORF">V6N12_027665</name>
</gene>
<keyword evidence="6" id="KW-0808">Transferase</keyword>
<evidence type="ECO:0000256" key="4">
    <source>
        <dbReference type="ARBA" id="ARBA00022729"/>
    </source>
</evidence>
<dbReference type="Gene3D" id="3.30.200.20">
    <property type="entry name" value="Phosphorylase Kinase, domain 1"/>
    <property type="match status" value="1"/>
</dbReference>
<dbReference type="Pfam" id="PF13947">
    <property type="entry name" value="GUB_WAK_bind"/>
    <property type="match status" value="2"/>
</dbReference>
<dbReference type="CDD" id="cd14066">
    <property type="entry name" value="STKc_IRAK"/>
    <property type="match status" value="1"/>
</dbReference>
<feature type="chain" id="PRO_5047246917" description="Protein kinase domain-containing protein" evidence="15">
    <location>
        <begin position="22"/>
        <end position="936"/>
    </location>
</feature>
<dbReference type="InterPro" id="IPR008271">
    <property type="entry name" value="Ser/Thr_kinase_AS"/>
</dbReference>
<keyword evidence="18" id="KW-1185">Reference proteome</keyword>
<evidence type="ECO:0000313" key="18">
    <source>
        <dbReference type="Proteomes" id="UP001472677"/>
    </source>
</evidence>
<dbReference type="InterPro" id="IPR000719">
    <property type="entry name" value="Prot_kinase_dom"/>
</dbReference>
<evidence type="ECO:0000256" key="13">
    <source>
        <dbReference type="ARBA" id="ARBA00047951"/>
    </source>
</evidence>
<dbReference type="SMART" id="SM00220">
    <property type="entry name" value="S_TKc"/>
    <property type="match status" value="1"/>
</dbReference>
<keyword evidence="8 14" id="KW-1133">Transmembrane helix</keyword>
<comment type="catalytic activity">
    <reaction evidence="13">
        <text>L-threonyl-[protein] + ATP = O-phospho-L-threonyl-[protein] + ADP + H(+)</text>
        <dbReference type="Rhea" id="RHEA:46608"/>
        <dbReference type="Rhea" id="RHEA-COMP:11060"/>
        <dbReference type="Rhea" id="RHEA-COMP:11605"/>
        <dbReference type="ChEBI" id="CHEBI:15378"/>
        <dbReference type="ChEBI" id="CHEBI:30013"/>
        <dbReference type="ChEBI" id="CHEBI:30616"/>
        <dbReference type="ChEBI" id="CHEBI:61977"/>
        <dbReference type="ChEBI" id="CHEBI:456216"/>
    </reaction>
</comment>
<evidence type="ECO:0000256" key="10">
    <source>
        <dbReference type="ARBA" id="ARBA00023157"/>
    </source>
</evidence>
<keyword evidence="11" id="KW-0325">Glycoprotein</keyword>
<keyword evidence="7" id="KW-0067">ATP-binding</keyword>
<reference evidence="17 18" key="1">
    <citation type="journal article" date="2024" name="G3 (Bethesda)">
        <title>Genome assembly of Hibiscus sabdariffa L. provides insights into metabolisms of medicinal natural products.</title>
        <authorList>
            <person name="Kim T."/>
        </authorList>
    </citation>
    <scope>NUCLEOTIDE SEQUENCE [LARGE SCALE GENOMIC DNA]</scope>
    <source>
        <strain evidence="17">TK-2024</strain>
        <tissue evidence="17">Old leaves</tissue>
    </source>
</reference>
<feature type="domain" description="Protein kinase" evidence="16">
    <location>
        <begin position="608"/>
        <end position="887"/>
    </location>
</feature>
<evidence type="ECO:0000256" key="12">
    <source>
        <dbReference type="ARBA" id="ARBA00047558"/>
    </source>
</evidence>
<evidence type="ECO:0000313" key="17">
    <source>
        <dbReference type="EMBL" id="KAK8571585.1"/>
    </source>
</evidence>
<dbReference type="Proteomes" id="UP001472677">
    <property type="component" value="Unassembled WGS sequence"/>
</dbReference>
<dbReference type="SUPFAM" id="SSF56112">
    <property type="entry name" value="Protein kinase-like (PK-like)"/>
    <property type="match status" value="1"/>
</dbReference>
<evidence type="ECO:0000256" key="15">
    <source>
        <dbReference type="SAM" id="SignalP"/>
    </source>
</evidence>
<evidence type="ECO:0000256" key="11">
    <source>
        <dbReference type="ARBA" id="ARBA00023180"/>
    </source>
</evidence>
<keyword evidence="4 15" id="KW-0732">Signal</keyword>
<evidence type="ECO:0000256" key="5">
    <source>
        <dbReference type="ARBA" id="ARBA00022741"/>
    </source>
</evidence>
<dbReference type="Pfam" id="PF00069">
    <property type="entry name" value="Pkinase"/>
    <property type="match status" value="1"/>
</dbReference>
<evidence type="ECO:0000256" key="8">
    <source>
        <dbReference type="ARBA" id="ARBA00022989"/>
    </source>
</evidence>
<keyword evidence="5" id="KW-0547">Nucleotide-binding</keyword>
<keyword evidence="9 14" id="KW-0472">Membrane</keyword>
<dbReference type="PROSITE" id="PS50011">
    <property type="entry name" value="PROTEIN_KINASE_DOM"/>
    <property type="match status" value="1"/>
</dbReference>
<comment type="caution">
    <text evidence="17">The sequence shown here is derived from an EMBL/GenBank/DDBJ whole genome shotgun (WGS) entry which is preliminary data.</text>
</comment>
<keyword evidence="6" id="KW-0418">Kinase</keyword>
<dbReference type="PANTHER" id="PTHR27005:SF432">
    <property type="entry name" value="WALL-ASSOCIATED RECEPTOR KINASE-LIKE 6"/>
    <property type="match status" value="1"/>
</dbReference>
<dbReference type="EMBL" id="JBBPBM010000008">
    <property type="protein sequence ID" value="KAK8571585.1"/>
    <property type="molecule type" value="Genomic_DNA"/>
</dbReference>
<evidence type="ECO:0000256" key="1">
    <source>
        <dbReference type="ARBA" id="ARBA00004479"/>
    </source>
</evidence>
<evidence type="ECO:0000256" key="6">
    <source>
        <dbReference type="ARBA" id="ARBA00022777"/>
    </source>
</evidence>
<evidence type="ECO:0000256" key="7">
    <source>
        <dbReference type="ARBA" id="ARBA00022840"/>
    </source>
</evidence>
<evidence type="ECO:0000256" key="9">
    <source>
        <dbReference type="ARBA" id="ARBA00023136"/>
    </source>
</evidence>
<comment type="subcellular location">
    <subcellularLocation>
        <location evidence="1">Membrane</location>
        <topology evidence="1">Single-pass type I membrane protein</topology>
    </subcellularLocation>
</comment>
<dbReference type="Gene3D" id="1.10.510.10">
    <property type="entry name" value="Transferase(Phosphotransferase) domain 1"/>
    <property type="match status" value="1"/>
</dbReference>
<dbReference type="InterPro" id="IPR045274">
    <property type="entry name" value="WAK-like"/>
</dbReference>
<proteinExistence type="predicted"/>
<comment type="catalytic activity">
    <reaction evidence="12">
        <text>L-seryl-[protein] + ATP = O-phospho-L-seryl-[protein] + ADP + H(+)</text>
        <dbReference type="Rhea" id="RHEA:17989"/>
        <dbReference type="Rhea" id="RHEA-COMP:9863"/>
        <dbReference type="Rhea" id="RHEA-COMP:11604"/>
        <dbReference type="ChEBI" id="CHEBI:15378"/>
        <dbReference type="ChEBI" id="CHEBI:29999"/>
        <dbReference type="ChEBI" id="CHEBI:30616"/>
        <dbReference type="ChEBI" id="CHEBI:83421"/>
        <dbReference type="ChEBI" id="CHEBI:456216"/>
    </reaction>
</comment>
<organism evidence="17 18">
    <name type="scientific">Hibiscus sabdariffa</name>
    <name type="common">roselle</name>
    <dbReference type="NCBI Taxonomy" id="183260"/>
    <lineage>
        <taxon>Eukaryota</taxon>
        <taxon>Viridiplantae</taxon>
        <taxon>Streptophyta</taxon>
        <taxon>Embryophyta</taxon>
        <taxon>Tracheophyta</taxon>
        <taxon>Spermatophyta</taxon>
        <taxon>Magnoliopsida</taxon>
        <taxon>eudicotyledons</taxon>
        <taxon>Gunneridae</taxon>
        <taxon>Pentapetalae</taxon>
        <taxon>rosids</taxon>
        <taxon>malvids</taxon>
        <taxon>Malvales</taxon>
        <taxon>Malvaceae</taxon>
        <taxon>Malvoideae</taxon>
        <taxon>Hibiscus</taxon>
    </lineage>
</organism>
<evidence type="ECO:0000256" key="3">
    <source>
        <dbReference type="ARBA" id="ARBA00022692"/>
    </source>
</evidence>
<accession>A0ABR2F3J4</accession>
<evidence type="ECO:0000256" key="2">
    <source>
        <dbReference type="ARBA" id="ARBA00022553"/>
    </source>
</evidence>